<name>A0A8S3UYU4_MYTED</name>
<gene>
    <name evidence="3" type="ORF">MEDL_62484</name>
</gene>
<dbReference type="AlphaFoldDB" id="A0A8S3UYU4"/>
<sequence length="459" mass="52101">MDYTVSTREMACLDMDTRALRPGCPVGGMPCPVASCSTGHLNFRQLVRHWKRYHELEIHAHKCPLCGITDTRRNDLKRHIRVMHWVTGGNMEHLMKSVVAVTVVNPQYKEPGTAVLPRYVRPSQDSTEDSLVEDRITGVTPADDEEVVEVVEEIVEVDEVYYEALTPREMAQRQREKYVRQHAIHLNELETPDDLVARDQVATFADVDGKTRLNCDNSTSLVNENVVNVTNSTTRQSTCSSLSAPDNVSSLNLSSNALSPEAHKLLIEQQFPNIEISKIHNYSLCKSRGCSSFSSEENRRQSTLKEKFYHSWLNSNKLSYCQTTRLWNFTFIEGIVYILKEILPVLARVSKIFQRGYFNFSSIQPTLECAQGELQHISDNLTPIKNLEKDIQSDGRLGVLVLELKDGTKTNLQHTLENYVQSLIDNISKRFPDVAILSALGIFNPVIIPDQKEYRVHAL</sequence>
<proteinExistence type="predicted"/>
<evidence type="ECO:0000313" key="3">
    <source>
        <dbReference type="EMBL" id="CAG2250759.1"/>
    </source>
</evidence>
<dbReference type="SMART" id="SM00355">
    <property type="entry name" value="ZnF_C2H2"/>
    <property type="match status" value="2"/>
</dbReference>
<evidence type="ECO:0000313" key="4">
    <source>
        <dbReference type="Proteomes" id="UP000683360"/>
    </source>
</evidence>
<protein>
    <recommendedName>
        <fullName evidence="2">C2H2-type domain-containing protein</fullName>
    </recommendedName>
</protein>
<reference evidence="3" key="1">
    <citation type="submission" date="2021-03" db="EMBL/GenBank/DDBJ databases">
        <authorList>
            <person name="Bekaert M."/>
        </authorList>
    </citation>
    <scope>NUCLEOTIDE SEQUENCE</scope>
</reference>
<accession>A0A8S3UYU4</accession>
<dbReference type="EMBL" id="CAJPWZ010003064">
    <property type="protein sequence ID" value="CAG2250759.1"/>
    <property type="molecule type" value="Genomic_DNA"/>
</dbReference>
<dbReference type="PROSITE" id="PS50157">
    <property type="entry name" value="ZINC_FINGER_C2H2_2"/>
    <property type="match status" value="1"/>
</dbReference>
<feature type="domain" description="C2H2-type" evidence="2">
    <location>
        <begin position="61"/>
        <end position="84"/>
    </location>
</feature>
<dbReference type="GO" id="GO:0008270">
    <property type="term" value="F:zinc ion binding"/>
    <property type="evidence" value="ECO:0007669"/>
    <property type="project" value="UniProtKB-KW"/>
</dbReference>
<evidence type="ECO:0000256" key="1">
    <source>
        <dbReference type="PROSITE-ProRule" id="PRU00042"/>
    </source>
</evidence>
<keyword evidence="4" id="KW-1185">Reference proteome</keyword>
<comment type="caution">
    <text evidence="3">The sequence shown here is derived from an EMBL/GenBank/DDBJ whole genome shotgun (WGS) entry which is preliminary data.</text>
</comment>
<dbReference type="InterPro" id="IPR013087">
    <property type="entry name" value="Znf_C2H2_type"/>
</dbReference>
<organism evidence="3 4">
    <name type="scientific">Mytilus edulis</name>
    <name type="common">Blue mussel</name>
    <dbReference type="NCBI Taxonomy" id="6550"/>
    <lineage>
        <taxon>Eukaryota</taxon>
        <taxon>Metazoa</taxon>
        <taxon>Spiralia</taxon>
        <taxon>Lophotrochozoa</taxon>
        <taxon>Mollusca</taxon>
        <taxon>Bivalvia</taxon>
        <taxon>Autobranchia</taxon>
        <taxon>Pteriomorphia</taxon>
        <taxon>Mytilida</taxon>
        <taxon>Mytiloidea</taxon>
        <taxon>Mytilidae</taxon>
        <taxon>Mytilinae</taxon>
        <taxon>Mytilus</taxon>
    </lineage>
</organism>
<evidence type="ECO:0000259" key="2">
    <source>
        <dbReference type="PROSITE" id="PS50157"/>
    </source>
</evidence>
<keyword evidence="1" id="KW-0863">Zinc-finger</keyword>
<keyword evidence="1" id="KW-0862">Zinc</keyword>
<dbReference type="Proteomes" id="UP000683360">
    <property type="component" value="Unassembled WGS sequence"/>
</dbReference>
<keyword evidence="1" id="KW-0479">Metal-binding</keyword>